<organism evidence="1 2">
    <name type="scientific">Methanococcus voltae</name>
    <dbReference type="NCBI Taxonomy" id="2188"/>
    <lineage>
        <taxon>Archaea</taxon>
        <taxon>Methanobacteriati</taxon>
        <taxon>Methanobacteriota</taxon>
        <taxon>Methanomada group</taxon>
        <taxon>Methanococci</taxon>
        <taxon>Methanococcales</taxon>
        <taxon>Methanococcaceae</taxon>
        <taxon>Methanococcus</taxon>
    </lineage>
</organism>
<evidence type="ECO:0000313" key="2">
    <source>
        <dbReference type="Proteomes" id="UP000740329"/>
    </source>
</evidence>
<proteinExistence type="predicted"/>
<name>A0A8J7S0X2_METVO</name>
<dbReference type="RefSeq" id="WP_209590861.1">
    <property type="nucleotide sequence ID" value="NZ_JAGGMU010000010.1"/>
</dbReference>
<dbReference type="EMBL" id="JAGGMV010000002">
    <property type="protein sequence ID" value="MBP2201365.1"/>
    <property type="molecule type" value="Genomic_DNA"/>
</dbReference>
<sequence>MKYKSSAELDKDMEQIQKKLNEIGFNAKIENNVLDKMITLNHMTDKGVYFLYLVSEYEDYRKVNFLKLRTLDTDVFKDCKKELKQIVEVIEDYYPVSVGYDYTCYKECYITGGEKDEIHP</sequence>
<reference evidence="1" key="1">
    <citation type="submission" date="2021-03" db="EMBL/GenBank/DDBJ databases">
        <title>Genomic Encyclopedia of Type Strains, Phase IV (KMG-V): Genome sequencing to study the core and pangenomes of soil and plant-associated prokaryotes.</title>
        <authorList>
            <person name="Whitman W."/>
        </authorList>
    </citation>
    <scope>NUCLEOTIDE SEQUENCE</scope>
    <source>
        <strain evidence="1">C4</strain>
    </source>
</reference>
<protein>
    <submittedName>
        <fullName evidence="1">Uncharacterized protein</fullName>
    </submittedName>
</protein>
<dbReference type="Proteomes" id="UP000740329">
    <property type="component" value="Unassembled WGS sequence"/>
</dbReference>
<comment type="caution">
    <text evidence="1">The sequence shown here is derived from an EMBL/GenBank/DDBJ whole genome shotgun (WGS) entry which is preliminary data.</text>
</comment>
<gene>
    <name evidence="1" type="ORF">J3E07_000777</name>
</gene>
<dbReference type="AlphaFoldDB" id="A0A8J7S0X2"/>
<evidence type="ECO:0000313" key="1">
    <source>
        <dbReference type="EMBL" id="MBP2201365.1"/>
    </source>
</evidence>
<accession>A0A8J7S0X2</accession>